<dbReference type="PANTHER" id="PTHR12371:SF11">
    <property type="entry name" value="TRANSLOCATING CHAIN-ASSOCIATED MEMBRANE PROTEIN"/>
    <property type="match status" value="1"/>
</dbReference>
<evidence type="ECO:0000256" key="4">
    <source>
        <dbReference type="ARBA" id="ARBA00022692"/>
    </source>
</evidence>
<dbReference type="InterPro" id="IPR006634">
    <property type="entry name" value="TLC-dom"/>
</dbReference>
<feature type="transmembrane region" description="Helical" evidence="9">
    <location>
        <begin position="104"/>
        <end position="128"/>
    </location>
</feature>
<dbReference type="EMBL" id="CM000162">
    <property type="protein sequence ID" value="KRK05797.1"/>
    <property type="molecule type" value="Genomic_DNA"/>
</dbReference>
<keyword evidence="12" id="KW-1185">Reference proteome</keyword>
<keyword evidence="4 9" id="KW-0812">Transmembrane</keyword>
<feature type="region of interest" description="Disordered" evidence="8">
    <location>
        <begin position="167"/>
        <end position="211"/>
    </location>
</feature>
<protein>
    <recommendedName>
        <fullName evidence="10">TLC domain-containing protein</fullName>
    </recommendedName>
</protein>
<reference evidence="11 12" key="2">
    <citation type="journal article" date="2007" name="PLoS Biol.">
        <title>Principles of genome evolution in the Drosophila melanogaster species group.</title>
        <authorList>
            <person name="Ranz J.M."/>
            <person name="Maurin D."/>
            <person name="Chan Y.S."/>
            <person name="von Grotthuss M."/>
            <person name="Hillier L.W."/>
            <person name="Roote J."/>
            <person name="Ashburner M."/>
            <person name="Bergman C.M."/>
        </authorList>
    </citation>
    <scope>NUCLEOTIDE SEQUENCE [LARGE SCALE GENOMIC DNA]</scope>
    <source>
        <strain evidence="12">Tai18E2 / Tucson 14021-0261.01</strain>
    </source>
</reference>
<dbReference type="AlphaFoldDB" id="A0A0R1E9K9"/>
<keyword evidence="6 9" id="KW-1133">Transmembrane helix</keyword>
<comment type="similarity">
    <text evidence="2">Belongs to the TRAM family.</text>
</comment>
<evidence type="ECO:0000313" key="11">
    <source>
        <dbReference type="EMBL" id="KRK05797.1"/>
    </source>
</evidence>
<feature type="compositionally biased region" description="Basic residues" evidence="8">
    <location>
        <begin position="178"/>
        <end position="190"/>
    </location>
</feature>
<comment type="subcellular location">
    <subcellularLocation>
        <location evidence="1">Membrane</location>
        <topology evidence="1">Multi-pass membrane protein</topology>
    </subcellularLocation>
</comment>
<reference evidence="11 12" key="1">
    <citation type="journal article" date="2007" name="Nature">
        <title>Evolution of genes and genomes on the Drosophila phylogeny.</title>
        <authorList>
            <consortium name="Drosophila 12 Genomes Consortium"/>
            <person name="Clark A.G."/>
            <person name="Eisen M.B."/>
            <person name="Smith D.R."/>
            <person name="Bergman C.M."/>
            <person name="Oliver B."/>
            <person name="Markow T.A."/>
            <person name="Kaufman T.C."/>
            <person name="Kellis M."/>
            <person name="Gelbart W."/>
            <person name="Iyer V.N."/>
            <person name="Pollard D.A."/>
            <person name="Sackton T.B."/>
            <person name="Larracuente A.M."/>
            <person name="Singh N.D."/>
            <person name="Abad J.P."/>
            <person name="Abt D.N."/>
            <person name="Adryan B."/>
            <person name="Aguade M."/>
            <person name="Akashi H."/>
            <person name="Anderson W.W."/>
            <person name="Aquadro C.F."/>
            <person name="Ardell D.H."/>
            <person name="Arguello R."/>
            <person name="Artieri C.G."/>
            <person name="Barbash D.A."/>
            <person name="Barker D."/>
            <person name="Barsanti P."/>
            <person name="Batterham P."/>
            <person name="Batzoglou S."/>
            <person name="Begun D."/>
            <person name="Bhutkar A."/>
            <person name="Blanco E."/>
            <person name="Bosak S.A."/>
            <person name="Bradley R.K."/>
            <person name="Brand A.D."/>
            <person name="Brent M.R."/>
            <person name="Brooks A.N."/>
            <person name="Brown R.H."/>
            <person name="Butlin R.K."/>
            <person name="Caggese C."/>
            <person name="Calvi B.R."/>
            <person name="Bernardo de Carvalho A."/>
            <person name="Caspi A."/>
            <person name="Castrezana S."/>
            <person name="Celniker S.E."/>
            <person name="Chang J.L."/>
            <person name="Chapple C."/>
            <person name="Chatterji S."/>
            <person name="Chinwalla A."/>
            <person name="Civetta A."/>
            <person name="Clifton S.W."/>
            <person name="Comeron J.M."/>
            <person name="Costello J.C."/>
            <person name="Coyne J.A."/>
            <person name="Daub J."/>
            <person name="David R.G."/>
            <person name="Delcher A.L."/>
            <person name="Delehaunty K."/>
            <person name="Do C.B."/>
            <person name="Ebling H."/>
            <person name="Edwards K."/>
            <person name="Eickbush T."/>
            <person name="Evans J.D."/>
            <person name="Filipski A."/>
            <person name="Findeiss S."/>
            <person name="Freyhult E."/>
            <person name="Fulton L."/>
            <person name="Fulton R."/>
            <person name="Garcia A.C."/>
            <person name="Gardiner A."/>
            <person name="Garfield D.A."/>
            <person name="Garvin B.E."/>
            <person name="Gibson G."/>
            <person name="Gilbert D."/>
            <person name="Gnerre S."/>
            <person name="Godfrey J."/>
            <person name="Good R."/>
            <person name="Gotea V."/>
            <person name="Gravely B."/>
            <person name="Greenberg A.J."/>
            <person name="Griffiths-Jones S."/>
            <person name="Gross S."/>
            <person name="Guigo R."/>
            <person name="Gustafson E.A."/>
            <person name="Haerty W."/>
            <person name="Hahn M.W."/>
            <person name="Halligan D.L."/>
            <person name="Halpern A.L."/>
            <person name="Halter G.M."/>
            <person name="Han M.V."/>
            <person name="Heger A."/>
            <person name="Hillier L."/>
            <person name="Hinrichs A.S."/>
            <person name="Holmes I."/>
            <person name="Hoskins R.A."/>
            <person name="Hubisz M.J."/>
            <person name="Hultmark D."/>
            <person name="Huntley M.A."/>
            <person name="Jaffe D.B."/>
            <person name="Jagadeeshan S."/>
            <person name="Jeck W.R."/>
            <person name="Johnson J."/>
            <person name="Jones C.D."/>
            <person name="Jordan W.C."/>
            <person name="Karpen G.H."/>
            <person name="Kataoka E."/>
            <person name="Keightley P.D."/>
            <person name="Kheradpour P."/>
            <person name="Kirkness E.F."/>
            <person name="Koerich L.B."/>
            <person name="Kristiansen K."/>
            <person name="Kudrna D."/>
            <person name="Kulathinal R.J."/>
            <person name="Kumar S."/>
            <person name="Kwok R."/>
            <person name="Lander E."/>
            <person name="Langley C.H."/>
            <person name="Lapoint R."/>
            <person name="Lazzaro B.P."/>
            <person name="Lee S.J."/>
            <person name="Levesque L."/>
            <person name="Li R."/>
            <person name="Lin C.F."/>
            <person name="Lin M.F."/>
            <person name="Lindblad-Toh K."/>
            <person name="Llopart A."/>
            <person name="Long M."/>
            <person name="Low L."/>
            <person name="Lozovsky E."/>
            <person name="Lu J."/>
            <person name="Luo M."/>
            <person name="Machado C.A."/>
            <person name="Makalowski W."/>
            <person name="Marzo M."/>
            <person name="Matsuda M."/>
            <person name="Matzkin L."/>
            <person name="McAllister B."/>
            <person name="McBride C.S."/>
            <person name="McKernan B."/>
            <person name="McKernan K."/>
            <person name="Mendez-Lago M."/>
            <person name="Minx P."/>
            <person name="Mollenhauer M.U."/>
            <person name="Montooth K."/>
            <person name="Mount S.M."/>
            <person name="Mu X."/>
            <person name="Myers E."/>
            <person name="Negre B."/>
            <person name="Newfeld S."/>
            <person name="Nielsen R."/>
            <person name="Noor M.A."/>
            <person name="O'Grady P."/>
            <person name="Pachter L."/>
            <person name="Papaceit M."/>
            <person name="Parisi M.J."/>
            <person name="Parisi M."/>
            <person name="Parts L."/>
            <person name="Pedersen J.S."/>
            <person name="Pesole G."/>
            <person name="Phillippy A.M."/>
            <person name="Ponting C.P."/>
            <person name="Pop M."/>
            <person name="Porcelli D."/>
            <person name="Powell J.R."/>
            <person name="Prohaska S."/>
            <person name="Pruitt K."/>
            <person name="Puig M."/>
            <person name="Quesneville H."/>
            <person name="Ram K.R."/>
            <person name="Rand D."/>
            <person name="Rasmussen M.D."/>
            <person name="Reed L.K."/>
            <person name="Reenan R."/>
            <person name="Reily A."/>
            <person name="Remington K.A."/>
            <person name="Rieger T.T."/>
            <person name="Ritchie M.G."/>
            <person name="Robin C."/>
            <person name="Rogers Y.H."/>
            <person name="Rohde C."/>
            <person name="Rozas J."/>
            <person name="Rubenfield M.J."/>
            <person name="Ruiz A."/>
            <person name="Russo S."/>
            <person name="Salzberg S.L."/>
            <person name="Sanchez-Gracia A."/>
            <person name="Saranga D.J."/>
            <person name="Sato H."/>
            <person name="Schaeffer S.W."/>
            <person name="Schatz M.C."/>
            <person name="Schlenke T."/>
            <person name="Schwartz R."/>
            <person name="Segarra C."/>
            <person name="Singh R.S."/>
            <person name="Sirot L."/>
            <person name="Sirota M."/>
            <person name="Sisneros N.B."/>
            <person name="Smith C.D."/>
            <person name="Smith T.F."/>
            <person name="Spieth J."/>
            <person name="Stage D.E."/>
            <person name="Stark A."/>
            <person name="Stephan W."/>
            <person name="Strausberg R.L."/>
            <person name="Strempel S."/>
            <person name="Sturgill D."/>
            <person name="Sutton G."/>
            <person name="Sutton G.G."/>
            <person name="Tao W."/>
            <person name="Teichmann S."/>
            <person name="Tobari Y.N."/>
            <person name="Tomimura Y."/>
            <person name="Tsolas J.M."/>
            <person name="Valente V.L."/>
            <person name="Venter E."/>
            <person name="Venter J.C."/>
            <person name="Vicario S."/>
            <person name="Vieira F.G."/>
            <person name="Vilella A.J."/>
            <person name="Villasante A."/>
            <person name="Walenz B."/>
            <person name="Wang J."/>
            <person name="Wasserman M."/>
            <person name="Watts T."/>
            <person name="Wilson D."/>
            <person name="Wilson R.K."/>
            <person name="Wing R.A."/>
            <person name="Wolfner M.F."/>
            <person name="Wong A."/>
            <person name="Wong G.K."/>
            <person name="Wu C.I."/>
            <person name="Wu G."/>
            <person name="Yamamoto D."/>
            <person name="Yang H.P."/>
            <person name="Yang S.P."/>
            <person name="Yorke J.A."/>
            <person name="Yoshida K."/>
            <person name="Zdobnov E."/>
            <person name="Zhang P."/>
            <person name="Zhang Y."/>
            <person name="Zimin A.V."/>
            <person name="Baldwin J."/>
            <person name="Abdouelleil A."/>
            <person name="Abdulkadir J."/>
            <person name="Abebe A."/>
            <person name="Abera B."/>
            <person name="Abreu J."/>
            <person name="Acer S.C."/>
            <person name="Aftuck L."/>
            <person name="Alexander A."/>
            <person name="An P."/>
            <person name="Anderson E."/>
            <person name="Anderson S."/>
            <person name="Arachi H."/>
            <person name="Azer M."/>
            <person name="Bachantsang P."/>
            <person name="Barry A."/>
            <person name="Bayul T."/>
            <person name="Berlin A."/>
            <person name="Bessette D."/>
            <person name="Bloom T."/>
            <person name="Blye J."/>
            <person name="Boguslavskiy L."/>
            <person name="Bonnet C."/>
            <person name="Boukhgalter B."/>
            <person name="Bourzgui I."/>
            <person name="Brown A."/>
            <person name="Cahill P."/>
            <person name="Channer S."/>
            <person name="Cheshatsang Y."/>
            <person name="Chuda L."/>
            <person name="Citroen M."/>
            <person name="Collymore A."/>
            <person name="Cooke P."/>
            <person name="Costello M."/>
            <person name="D'Aco K."/>
            <person name="Daza R."/>
            <person name="De Haan G."/>
            <person name="DeGray S."/>
            <person name="DeMaso C."/>
            <person name="Dhargay N."/>
            <person name="Dooley K."/>
            <person name="Dooley E."/>
            <person name="Doricent M."/>
            <person name="Dorje P."/>
            <person name="Dorjee K."/>
            <person name="Dupes A."/>
            <person name="Elong R."/>
            <person name="Falk J."/>
            <person name="Farina A."/>
            <person name="Faro S."/>
            <person name="Ferguson D."/>
            <person name="Fisher S."/>
            <person name="Foley C.D."/>
            <person name="Franke A."/>
            <person name="Friedrich D."/>
            <person name="Gadbois L."/>
            <person name="Gearin G."/>
            <person name="Gearin C.R."/>
            <person name="Giannoukos G."/>
            <person name="Goode T."/>
            <person name="Graham J."/>
            <person name="Grandbois E."/>
            <person name="Grewal S."/>
            <person name="Gyaltsen K."/>
            <person name="Hafez N."/>
            <person name="Hagos B."/>
            <person name="Hall J."/>
            <person name="Henson C."/>
            <person name="Hollinger A."/>
            <person name="Honan T."/>
            <person name="Huard M.D."/>
            <person name="Hughes L."/>
            <person name="Hurhula B."/>
            <person name="Husby M.E."/>
            <person name="Kamat A."/>
            <person name="Kanga B."/>
            <person name="Kashin S."/>
            <person name="Khazanovich D."/>
            <person name="Kisner P."/>
            <person name="Lance K."/>
            <person name="Lara M."/>
            <person name="Lee W."/>
            <person name="Lennon N."/>
            <person name="Letendre F."/>
            <person name="LeVine R."/>
            <person name="Lipovsky A."/>
            <person name="Liu X."/>
            <person name="Liu J."/>
            <person name="Liu S."/>
            <person name="Lokyitsang T."/>
            <person name="Lokyitsang Y."/>
            <person name="Lubonja R."/>
            <person name="Lui A."/>
            <person name="MacDonald P."/>
            <person name="Magnisalis V."/>
            <person name="Maru K."/>
            <person name="Matthews C."/>
            <person name="McCusker W."/>
            <person name="McDonough S."/>
            <person name="Mehta T."/>
            <person name="Meldrim J."/>
            <person name="Meneus L."/>
            <person name="Mihai O."/>
            <person name="Mihalev A."/>
            <person name="Mihova T."/>
            <person name="Mittelman R."/>
            <person name="Mlenga V."/>
            <person name="Montmayeur A."/>
            <person name="Mulrain L."/>
            <person name="Navidi A."/>
            <person name="Naylor J."/>
            <person name="Negash T."/>
            <person name="Nguyen T."/>
            <person name="Nguyen N."/>
            <person name="Nicol R."/>
            <person name="Norbu C."/>
            <person name="Norbu N."/>
            <person name="Novod N."/>
            <person name="O'Neill B."/>
            <person name="Osman S."/>
            <person name="Markiewicz E."/>
            <person name="Oyono O.L."/>
            <person name="Patti C."/>
            <person name="Phunkhang P."/>
            <person name="Pierre F."/>
            <person name="Priest M."/>
            <person name="Raghuraman S."/>
            <person name="Rege F."/>
            <person name="Reyes R."/>
            <person name="Rise C."/>
            <person name="Rogov P."/>
            <person name="Ross K."/>
            <person name="Ryan E."/>
            <person name="Settipalli S."/>
            <person name="Shea T."/>
            <person name="Sherpa N."/>
            <person name="Shi L."/>
            <person name="Shih D."/>
            <person name="Sparrow T."/>
            <person name="Spaulding J."/>
            <person name="Stalker J."/>
            <person name="Stange-Thomann N."/>
            <person name="Stavropoulos S."/>
            <person name="Stone C."/>
            <person name="Strader C."/>
            <person name="Tesfaye S."/>
            <person name="Thomson T."/>
            <person name="Thoulutsang Y."/>
            <person name="Thoulutsang D."/>
            <person name="Topham K."/>
            <person name="Topping I."/>
            <person name="Tsamla T."/>
            <person name="Vassiliev H."/>
            <person name="Vo A."/>
            <person name="Wangchuk T."/>
            <person name="Wangdi T."/>
            <person name="Weiand M."/>
            <person name="Wilkinson J."/>
            <person name="Wilson A."/>
            <person name="Yadav S."/>
            <person name="Young G."/>
            <person name="Yu Q."/>
            <person name="Zembek L."/>
            <person name="Zhong D."/>
            <person name="Zimmer A."/>
            <person name="Zwirko Z."/>
            <person name="Jaffe D.B."/>
            <person name="Alvarez P."/>
            <person name="Brockman W."/>
            <person name="Butler J."/>
            <person name="Chin C."/>
            <person name="Gnerre S."/>
            <person name="Grabherr M."/>
            <person name="Kleber M."/>
            <person name="Mauceli E."/>
            <person name="MacCallum I."/>
        </authorList>
    </citation>
    <scope>NUCLEOTIDE SEQUENCE [LARGE SCALE GENOMIC DNA]</scope>
    <source>
        <strain evidence="12">Tai18E2 / Tucson 14021-0261.01</strain>
    </source>
</reference>
<feature type="domain" description="TLC" evidence="10">
    <location>
        <begin position="2"/>
        <end position="163"/>
    </location>
</feature>
<evidence type="ECO:0000256" key="1">
    <source>
        <dbReference type="ARBA" id="ARBA00004141"/>
    </source>
</evidence>
<evidence type="ECO:0000256" key="9">
    <source>
        <dbReference type="SAM" id="Phobius"/>
    </source>
</evidence>
<dbReference type="OrthoDB" id="3053196at2759"/>
<dbReference type="Proteomes" id="UP000002282">
    <property type="component" value="Chromosome X"/>
</dbReference>
<keyword evidence="7 9" id="KW-0472">Membrane</keyword>
<gene>
    <name evidence="11" type="primary">Dyak\GE28950</name>
    <name evidence="11" type="synonym">GE28950</name>
    <name evidence="11" type="ORF">Dyak_GE28950</name>
</gene>
<dbReference type="KEGG" id="dya:Dyak_GE28950"/>
<evidence type="ECO:0000256" key="6">
    <source>
        <dbReference type="ARBA" id="ARBA00022989"/>
    </source>
</evidence>
<proteinExistence type="inferred from homology"/>
<keyword evidence="3" id="KW-0813">Transport</keyword>
<dbReference type="GO" id="GO:0005789">
    <property type="term" value="C:endoplasmic reticulum membrane"/>
    <property type="evidence" value="ECO:0007669"/>
    <property type="project" value="TreeGrafter"/>
</dbReference>
<evidence type="ECO:0000256" key="8">
    <source>
        <dbReference type="SAM" id="MobiDB-lite"/>
    </source>
</evidence>
<evidence type="ECO:0000256" key="5">
    <source>
        <dbReference type="ARBA" id="ARBA00022927"/>
    </source>
</evidence>
<dbReference type="InterPro" id="IPR016447">
    <property type="entry name" value="Translocation_assoc_membrane"/>
</dbReference>
<feature type="transmembrane region" description="Helical" evidence="9">
    <location>
        <begin position="134"/>
        <end position="153"/>
    </location>
</feature>
<name>A0A0R1E9K9_DROYA</name>
<evidence type="ECO:0000313" key="12">
    <source>
        <dbReference type="Proteomes" id="UP000002282"/>
    </source>
</evidence>
<evidence type="ECO:0000256" key="7">
    <source>
        <dbReference type="ARBA" id="ARBA00023136"/>
    </source>
</evidence>
<sequence length="211" mass="23814">MEGFPDYQMSFLHQLYFVVQLDYGAVHCCPAPNFLGIKAKEEQQPKIVHSISGFTLIVLAYTLSFQRLALVLLTLHYFSELLSHVFQLIGVFDREERLAKLRVVNNAVFFLIRFATSVIGVLTLYYGIGGVRSLLALGGLIALQGYLVFSFITEQLRAKREAKKEAKREAKLALQTKKPAKAPKDKVKRKKESDLPEADQTSPSPIKQKLK</sequence>
<accession>A0A0R1E9K9</accession>
<dbReference type="GO" id="GO:0006616">
    <property type="term" value="P:SRP-dependent cotranslational protein targeting to membrane, translocation"/>
    <property type="evidence" value="ECO:0007669"/>
    <property type="project" value="InterPro"/>
</dbReference>
<evidence type="ECO:0000256" key="2">
    <source>
        <dbReference type="ARBA" id="ARBA00005999"/>
    </source>
</evidence>
<evidence type="ECO:0000256" key="3">
    <source>
        <dbReference type="ARBA" id="ARBA00022448"/>
    </source>
</evidence>
<organism evidence="11 12">
    <name type="scientific">Drosophila yakuba</name>
    <name type="common">Fruit fly</name>
    <dbReference type="NCBI Taxonomy" id="7245"/>
    <lineage>
        <taxon>Eukaryota</taxon>
        <taxon>Metazoa</taxon>
        <taxon>Ecdysozoa</taxon>
        <taxon>Arthropoda</taxon>
        <taxon>Hexapoda</taxon>
        <taxon>Insecta</taxon>
        <taxon>Pterygota</taxon>
        <taxon>Neoptera</taxon>
        <taxon>Endopterygota</taxon>
        <taxon>Diptera</taxon>
        <taxon>Brachycera</taxon>
        <taxon>Muscomorpha</taxon>
        <taxon>Ephydroidea</taxon>
        <taxon>Drosophilidae</taxon>
        <taxon>Drosophila</taxon>
        <taxon>Sophophora</taxon>
    </lineage>
</organism>
<evidence type="ECO:0000259" key="10">
    <source>
        <dbReference type="SMART" id="SM00724"/>
    </source>
</evidence>
<dbReference type="eggNOG" id="KOG1608">
    <property type="taxonomic scope" value="Eukaryota"/>
</dbReference>
<dbReference type="PANTHER" id="PTHR12371">
    <property type="entry name" value="TRANSLOCATION ASSOCIATED MEMBRANE PROTEIN"/>
    <property type="match status" value="1"/>
</dbReference>
<dbReference type="SMART" id="SM00724">
    <property type="entry name" value="TLC"/>
    <property type="match status" value="1"/>
</dbReference>
<keyword evidence="5" id="KW-0653">Protein transport</keyword>
<dbReference type="GO" id="GO:0045048">
    <property type="term" value="P:protein insertion into ER membrane"/>
    <property type="evidence" value="ECO:0007669"/>
    <property type="project" value="TreeGrafter"/>
</dbReference>